<proteinExistence type="predicted"/>
<gene>
    <name evidence="1" type="ORF">C1H87_07795</name>
</gene>
<dbReference type="EMBL" id="CP025791">
    <property type="protein sequence ID" value="AUP78615.1"/>
    <property type="molecule type" value="Genomic_DNA"/>
</dbReference>
<dbReference type="KEGG" id="fek:C1H87_07795"/>
<protein>
    <recommendedName>
        <fullName evidence="3">DUF4302 domain-containing protein</fullName>
    </recommendedName>
</protein>
<sequence>MKRIYINYWIICLMFVGVLSCSDDDSETLFSETPTERIEQRNSELLNLLLSQDQGYKGVYFTKNDQFGGFTFYMKFNTDGTVQMTSDFNSETDIISSSYEVRLGTSTELVFTTRNHIQKVSETSFGDTDGFRGTSVFQYFSNDNGIITFRDVRNRDAGFLTLEPTGFTNFTTESVVKAQASLAQRENILPTPTTSVFQVLRIENGNGISNFNLNYDPANLFASPRITSDDGSVTEFNFGIAFTEDGLVISPALEFEGETYVNFVYDAATSSYVSSVNGTTATMLFSNDPAFIDRDFEALPDLGPRGFLYRPRLGSNPLTSIGFDALIGEISANFAGGGLGAWSVNDVQFVVDFQSDNCDTFLFIQLLREADGAAFNSFYCFEKGVLNDRKLFLTYTGPTPGNSEFFEPLVMPLIDFFNSSEGLIYTDEGAFTSNLSSFSNKAGTFTSAENPALRVYGLWFS</sequence>
<evidence type="ECO:0000313" key="2">
    <source>
        <dbReference type="Proteomes" id="UP000235826"/>
    </source>
</evidence>
<reference evidence="1 2" key="1">
    <citation type="submission" date="2018-01" db="EMBL/GenBank/DDBJ databases">
        <title>Complete genome sequence of Flavivirga eckloniae ECD14 isolated from seaweed Ecklonia cava.</title>
        <authorList>
            <person name="Lee J.H."/>
            <person name="Baik K.S."/>
            <person name="Seong C.N."/>
        </authorList>
    </citation>
    <scope>NUCLEOTIDE SEQUENCE [LARGE SCALE GENOMIC DNA]</scope>
    <source>
        <strain evidence="1 2">ECD14</strain>
    </source>
</reference>
<dbReference type="OrthoDB" id="1150854at2"/>
<accession>A0A2K9PNK4</accession>
<dbReference type="PROSITE" id="PS51257">
    <property type="entry name" value="PROKAR_LIPOPROTEIN"/>
    <property type="match status" value="1"/>
</dbReference>
<name>A0A2K9PNK4_9FLAO</name>
<dbReference type="RefSeq" id="WP_102755270.1">
    <property type="nucleotide sequence ID" value="NZ_CP025791.1"/>
</dbReference>
<organism evidence="1 2">
    <name type="scientific">Flavivirga eckloniae</name>
    <dbReference type="NCBI Taxonomy" id="1803846"/>
    <lineage>
        <taxon>Bacteria</taxon>
        <taxon>Pseudomonadati</taxon>
        <taxon>Bacteroidota</taxon>
        <taxon>Flavobacteriia</taxon>
        <taxon>Flavobacteriales</taxon>
        <taxon>Flavobacteriaceae</taxon>
        <taxon>Flavivirga</taxon>
    </lineage>
</organism>
<keyword evidence="2" id="KW-1185">Reference proteome</keyword>
<evidence type="ECO:0008006" key="3">
    <source>
        <dbReference type="Google" id="ProtNLM"/>
    </source>
</evidence>
<evidence type="ECO:0000313" key="1">
    <source>
        <dbReference type="EMBL" id="AUP78615.1"/>
    </source>
</evidence>
<dbReference type="AlphaFoldDB" id="A0A2K9PNK4"/>
<dbReference type="Proteomes" id="UP000235826">
    <property type="component" value="Chromosome"/>
</dbReference>
<dbReference type="Pfam" id="PF14135">
    <property type="entry name" value="DUF4302"/>
    <property type="match status" value="1"/>
</dbReference>
<dbReference type="InterPro" id="IPR025396">
    <property type="entry name" value="DUF4302"/>
</dbReference>